<sequence length="696" mass="75468">MSNKKNRTIGVLVALTIACVATSSFGQSGSDIQPPKGPPLEVKEWPILGGGSDQSYYSPLSQVKEKNVSELGLAWYTNMETGDGLVGNPLVADGVIYQSGPPGKIYANDLKTGKNLWTFTPEFTYAGDTSWTGFWGTHVNRGLALDDDNIYVGAYCQLLAISRKTHKLAWSAQSCDPTKLQAITGAPRVGGGKVYIGNASGDFGGDRGHLDAFDAKTGKHLWRFFTMPGDPSKPFENQILADAAKTWGTDYWKYTQGGVSPWDAITYDEKTDTLFFGTDGPAPWSPSQRAPDAGDELFTNSIIAVDATTGQYKWHFQTSQHDGWNLGATMHIMLADLPIKNGERRVVMTAPKNGFFYVLDAVTGKFINAKNYEAVNWTHGLDPKTGRPISSDEAKYWLRPGETVIPLPGDVGAHNWEAMAYNPKLKTVFIPASIVPVKTTIDTAGVVTLDYYSGMQPDAKIKTRGELVAWDPITQKEKWRASRELPINGGILATAGNLVFQGTGDGKFEAFAADTGKKLWSFNVGGSILAAPTTVTVDGDQYIIVASGNSAASGMRGIPRFMNNLRSQGPARLLAFRIGGKTELPIDPPLLFSKPQLERPAPELVAEGRKLFNQNACGACHGYDAMGSTPGLPDLRRSIKLLDLSVMKTIVVDGAYKPLGMPAHGHLTEKDLTAMQAFIINQAWQAYDSDPAEKKE</sequence>
<evidence type="ECO:0000256" key="2">
    <source>
        <dbReference type="ARBA" id="ARBA00008156"/>
    </source>
</evidence>
<dbReference type="EMBL" id="PDLL01000003">
    <property type="protein sequence ID" value="PYY72508.1"/>
    <property type="molecule type" value="Genomic_DNA"/>
</dbReference>
<dbReference type="AlphaFoldDB" id="A0A2W0F6E2"/>
<dbReference type="InterPro" id="IPR009056">
    <property type="entry name" value="Cyt_c-like_dom"/>
</dbReference>
<dbReference type="Proteomes" id="UP000247437">
    <property type="component" value="Unassembled WGS sequence"/>
</dbReference>
<keyword evidence="7 8" id="KW-0408">Iron</keyword>
<evidence type="ECO:0000256" key="8">
    <source>
        <dbReference type="PROSITE-ProRule" id="PRU00433"/>
    </source>
</evidence>
<evidence type="ECO:0000256" key="9">
    <source>
        <dbReference type="SAM" id="SignalP"/>
    </source>
</evidence>
<dbReference type="GO" id="GO:0046872">
    <property type="term" value="F:metal ion binding"/>
    <property type="evidence" value="ECO:0007669"/>
    <property type="project" value="UniProtKB-KW"/>
</dbReference>
<dbReference type="InterPro" id="IPR011047">
    <property type="entry name" value="Quinoprotein_ADH-like_sf"/>
</dbReference>
<name>A0A2W0F6E2_PSEJE</name>
<feature type="domain" description="Cytochrome c" evidence="10">
    <location>
        <begin position="603"/>
        <end position="683"/>
    </location>
</feature>
<dbReference type="SUPFAM" id="SSF50998">
    <property type="entry name" value="Quinoprotein alcohol dehydrogenase-like"/>
    <property type="match status" value="1"/>
</dbReference>
<dbReference type="Pfam" id="PF01011">
    <property type="entry name" value="PQQ"/>
    <property type="match status" value="2"/>
</dbReference>
<evidence type="ECO:0000256" key="7">
    <source>
        <dbReference type="ARBA" id="ARBA00023004"/>
    </source>
</evidence>
<accession>A0A2W0F6E2</accession>
<comment type="similarity">
    <text evidence="2">Belongs to the bacterial PQQ dehydrogenase family.</text>
</comment>
<proteinExistence type="inferred from homology"/>
<dbReference type="InterPro" id="IPR036909">
    <property type="entry name" value="Cyt_c-like_dom_sf"/>
</dbReference>
<protein>
    <recommendedName>
        <fullName evidence="10">Cytochrome c domain-containing protein</fullName>
    </recommendedName>
</protein>
<organism evidence="11 12">
    <name type="scientific">Pseudomonas jessenii</name>
    <dbReference type="NCBI Taxonomy" id="77298"/>
    <lineage>
        <taxon>Bacteria</taxon>
        <taxon>Pseudomonadati</taxon>
        <taxon>Pseudomonadota</taxon>
        <taxon>Gammaproteobacteria</taxon>
        <taxon>Pseudomonadales</taxon>
        <taxon>Pseudomonadaceae</taxon>
        <taxon>Pseudomonas</taxon>
    </lineage>
</organism>
<dbReference type="Pfam" id="PF13442">
    <property type="entry name" value="Cytochrome_CBB3"/>
    <property type="match status" value="1"/>
</dbReference>
<evidence type="ECO:0000256" key="3">
    <source>
        <dbReference type="ARBA" id="ARBA00022617"/>
    </source>
</evidence>
<evidence type="ECO:0000256" key="4">
    <source>
        <dbReference type="ARBA" id="ARBA00022723"/>
    </source>
</evidence>
<dbReference type="RefSeq" id="WP_110656829.1">
    <property type="nucleotide sequence ID" value="NZ_PDLL01000003.1"/>
</dbReference>
<dbReference type="GO" id="GO:0020037">
    <property type="term" value="F:heme binding"/>
    <property type="evidence" value="ECO:0007669"/>
    <property type="project" value="InterPro"/>
</dbReference>
<evidence type="ECO:0000256" key="5">
    <source>
        <dbReference type="ARBA" id="ARBA00022729"/>
    </source>
</evidence>
<dbReference type="Gene3D" id="2.140.10.10">
    <property type="entry name" value="Quinoprotein alcohol dehydrogenase-like superfamily"/>
    <property type="match status" value="1"/>
</dbReference>
<dbReference type="GO" id="GO:0009055">
    <property type="term" value="F:electron transfer activity"/>
    <property type="evidence" value="ECO:0007669"/>
    <property type="project" value="InterPro"/>
</dbReference>
<feature type="signal peptide" evidence="9">
    <location>
        <begin position="1"/>
        <end position="26"/>
    </location>
</feature>
<keyword evidence="5 9" id="KW-0732">Signal</keyword>
<dbReference type="Gene3D" id="1.10.760.10">
    <property type="entry name" value="Cytochrome c-like domain"/>
    <property type="match status" value="1"/>
</dbReference>
<evidence type="ECO:0000256" key="6">
    <source>
        <dbReference type="ARBA" id="ARBA00023002"/>
    </source>
</evidence>
<keyword evidence="3 8" id="KW-0349">Heme</keyword>
<keyword evidence="6" id="KW-0560">Oxidoreductase</keyword>
<dbReference type="PANTHER" id="PTHR32303">
    <property type="entry name" value="QUINOPROTEIN ALCOHOL DEHYDROGENASE (CYTOCHROME C)"/>
    <property type="match status" value="1"/>
</dbReference>
<dbReference type="OrthoDB" id="9794322at2"/>
<dbReference type="InterPro" id="IPR002372">
    <property type="entry name" value="PQQ_rpt_dom"/>
</dbReference>
<evidence type="ECO:0000256" key="1">
    <source>
        <dbReference type="ARBA" id="ARBA00001931"/>
    </source>
</evidence>
<comment type="cofactor">
    <cofactor evidence="1">
        <name>pyrroloquinoline quinone</name>
        <dbReference type="ChEBI" id="CHEBI:58442"/>
    </cofactor>
</comment>
<comment type="caution">
    <text evidence="11">The sequence shown here is derived from an EMBL/GenBank/DDBJ whole genome shotgun (WGS) entry which is preliminary data.</text>
</comment>
<dbReference type="InterPro" id="IPR018391">
    <property type="entry name" value="PQQ_b-propeller_rpt"/>
</dbReference>
<dbReference type="GO" id="GO:0016491">
    <property type="term" value="F:oxidoreductase activity"/>
    <property type="evidence" value="ECO:0007669"/>
    <property type="project" value="UniProtKB-KW"/>
</dbReference>
<evidence type="ECO:0000313" key="11">
    <source>
        <dbReference type="EMBL" id="PYY72508.1"/>
    </source>
</evidence>
<evidence type="ECO:0000259" key="10">
    <source>
        <dbReference type="PROSITE" id="PS51007"/>
    </source>
</evidence>
<dbReference type="PROSITE" id="PS51007">
    <property type="entry name" value="CYTC"/>
    <property type="match status" value="1"/>
</dbReference>
<reference evidence="11 12" key="1">
    <citation type="journal article" date="2018" name="Appl. Microbiol. Biotechnol.">
        <title>Characterization of the caprolactam degradation pathway in Pseudomonas jessenii using mass spectrometry-based proteomics.</title>
        <authorList>
            <person name="Otzen M."/>
            <person name="Palacio C."/>
            <person name="Janssen D.B."/>
        </authorList>
    </citation>
    <scope>NUCLEOTIDE SEQUENCE [LARGE SCALE GENOMIC DNA]</scope>
    <source>
        <strain evidence="11 12">GO3</strain>
    </source>
</reference>
<gene>
    <name evidence="11" type="ORF">CRX42_00760</name>
</gene>
<feature type="chain" id="PRO_5016135550" description="Cytochrome c domain-containing protein" evidence="9">
    <location>
        <begin position="27"/>
        <end position="696"/>
    </location>
</feature>
<evidence type="ECO:0000313" key="12">
    <source>
        <dbReference type="Proteomes" id="UP000247437"/>
    </source>
</evidence>
<dbReference type="SUPFAM" id="SSF46626">
    <property type="entry name" value="Cytochrome c"/>
    <property type="match status" value="1"/>
</dbReference>
<dbReference type="PROSITE" id="PS51257">
    <property type="entry name" value="PROKAR_LIPOPROTEIN"/>
    <property type="match status" value="1"/>
</dbReference>
<keyword evidence="4 8" id="KW-0479">Metal-binding</keyword>
<dbReference type="SMART" id="SM00564">
    <property type="entry name" value="PQQ"/>
    <property type="match status" value="5"/>
</dbReference>